<evidence type="ECO:0000259" key="19">
    <source>
        <dbReference type="Pfam" id="PF06455"/>
    </source>
</evidence>
<reference evidence="20" key="1">
    <citation type="submission" date="2023-11" db="EMBL/GenBank/DDBJ databases">
        <title>Species delimitation and phylogenetic relationships of the Prionospio complex (Annelida, Spionidae) in the Northeast Atlantic.</title>
        <authorList>
            <person name="Hektoen M.M."/>
            <person name="Bakken T."/>
            <person name="Radashevsky V.I."/>
            <person name="Ekrem T."/>
            <person name="Dunshea G."/>
        </authorList>
    </citation>
    <scope>NUCLEOTIDE SEQUENCE</scope>
    <source>
        <strain evidence="20">MH24</strain>
    </source>
</reference>
<evidence type="ECO:0000256" key="11">
    <source>
        <dbReference type="ARBA" id="ARBA00023027"/>
    </source>
</evidence>
<evidence type="ECO:0000256" key="15">
    <source>
        <dbReference type="ARBA" id="ARBA00049551"/>
    </source>
</evidence>
<keyword evidence="6 16" id="KW-0812">Transmembrane</keyword>
<dbReference type="GO" id="GO:0005743">
    <property type="term" value="C:mitochondrial inner membrane"/>
    <property type="evidence" value="ECO:0007669"/>
    <property type="project" value="UniProtKB-SubCell"/>
</dbReference>
<organism evidence="20">
    <name type="scientific">Prionospio sp. 7 MH-2023</name>
    <dbReference type="NCBI Taxonomy" id="3059275"/>
    <lineage>
        <taxon>Eukaryota</taxon>
        <taxon>Metazoa</taxon>
        <taxon>Spiralia</taxon>
        <taxon>Lophotrochozoa</taxon>
        <taxon>Annelida</taxon>
        <taxon>Polychaeta</taxon>
        <taxon>Sedentaria</taxon>
        <taxon>Canalipalpata</taxon>
        <taxon>Spionida</taxon>
        <taxon>Spionidae</taxon>
        <taxon>Prionospio</taxon>
    </lineage>
</organism>
<evidence type="ECO:0000256" key="13">
    <source>
        <dbReference type="ARBA" id="ARBA00023128"/>
    </source>
</evidence>
<name>A0AAU6QG13_9ANNE</name>
<evidence type="ECO:0000259" key="18">
    <source>
        <dbReference type="Pfam" id="PF00662"/>
    </source>
</evidence>
<keyword evidence="12 16" id="KW-0830">Ubiquinone</keyword>
<keyword evidence="9" id="KW-0249">Electron transport</keyword>
<evidence type="ECO:0000256" key="3">
    <source>
        <dbReference type="ARBA" id="ARBA00021096"/>
    </source>
</evidence>
<dbReference type="GO" id="GO:0008137">
    <property type="term" value="F:NADH dehydrogenase (ubiquinone) activity"/>
    <property type="evidence" value="ECO:0007669"/>
    <property type="project" value="UniProtKB-EC"/>
</dbReference>
<dbReference type="EC" id="7.1.1.2" evidence="2 16"/>
<dbReference type="PRINTS" id="PR01434">
    <property type="entry name" value="NADHDHGNASE5"/>
</dbReference>
<dbReference type="AlphaFoldDB" id="A0AAU6QG13"/>
<evidence type="ECO:0000256" key="16">
    <source>
        <dbReference type="RuleBase" id="RU003404"/>
    </source>
</evidence>
<keyword evidence="10 16" id="KW-1133">Transmembrane helix</keyword>
<dbReference type="GO" id="GO:0015990">
    <property type="term" value="P:electron transport coupled proton transport"/>
    <property type="evidence" value="ECO:0007669"/>
    <property type="project" value="TreeGrafter"/>
</dbReference>
<feature type="transmembrane region" description="Helical" evidence="16">
    <location>
        <begin position="269"/>
        <end position="287"/>
    </location>
</feature>
<feature type="transmembrane region" description="Helical" evidence="16">
    <location>
        <begin position="452"/>
        <end position="475"/>
    </location>
</feature>
<feature type="transmembrane region" description="Helical" evidence="16">
    <location>
        <begin position="60"/>
        <end position="82"/>
    </location>
</feature>
<keyword evidence="5" id="KW-0679">Respiratory chain</keyword>
<keyword evidence="7" id="KW-0999">Mitochondrion inner membrane</keyword>
<evidence type="ECO:0000256" key="6">
    <source>
        <dbReference type="ARBA" id="ARBA00022692"/>
    </source>
</evidence>
<feature type="transmembrane region" description="Helical" evidence="16">
    <location>
        <begin position="416"/>
        <end position="440"/>
    </location>
</feature>
<comment type="function">
    <text evidence="16">Core subunit of the mitochondrial membrane respiratory chain NADH dehydrogenase (Complex I) which catalyzes electron transfer from NADH through the respiratory chain, using ubiquinone as an electron acceptor. Essential for the catalytic activity and assembly of complex I.</text>
</comment>
<evidence type="ECO:0000256" key="7">
    <source>
        <dbReference type="ARBA" id="ARBA00022792"/>
    </source>
</evidence>
<protein>
    <recommendedName>
        <fullName evidence="3 16">NADH-ubiquinone oxidoreductase chain 5</fullName>
        <ecNumber evidence="2 16">7.1.1.2</ecNumber>
    </recommendedName>
</protein>
<evidence type="ECO:0000256" key="8">
    <source>
        <dbReference type="ARBA" id="ARBA00022967"/>
    </source>
</evidence>
<feature type="domain" description="NADH-Ubiquinone oxidoreductase (complex I) chain 5 N-terminal" evidence="18">
    <location>
        <begin position="39"/>
        <end position="89"/>
    </location>
</feature>
<dbReference type="PANTHER" id="PTHR42829:SF2">
    <property type="entry name" value="NADH-UBIQUINONE OXIDOREDUCTASE CHAIN 5"/>
    <property type="match status" value="1"/>
</dbReference>
<keyword evidence="13 16" id="KW-0496">Mitochondrion</keyword>
<feature type="domain" description="NADH dehydrogenase subunit 5 C-terminal" evidence="19">
    <location>
        <begin position="390"/>
        <end position="571"/>
    </location>
</feature>
<evidence type="ECO:0000256" key="4">
    <source>
        <dbReference type="ARBA" id="ARBA00022448"/>
    </source>
</evidence>
<dbReference type="InterPro" id="IPR003945">
    <property type="entry name" value="NU5C-like"/>
</dbReference>
<evidence type="ECO:0000256" key="2">
    <source>
        <dbReference type="ARBA" id="ARBA00012944"/>
    </source>
</evidence>
<dbReference type="PANTHER" id="PTHR42829">
    <property type="entry name" value="NADH-UBIQUINONE OXIDOREDUCTASE CHAIN 5"/>
    <property type="match status" value="1"/>
</dbReference>
<accession>A0AAU6QG13</accession>
<feature type="transmembrane region" description="Helical" evidence="16">
    <location>
        <begin position="370"/>
        <end position="396"/>
    </location>
</feature>
<comment type="subcellular location">
    <subcellularLocation>
        <location evidence="1">Mitochondrion inner membrane</location>
        <topology evidence="1">Multi-pass membrane protein</topology>
    </subcellularLocation>
</comment>
<feature type="transmembrane region" description="Helical" evidence="16">
    <location>
        <begin position="293"/>
        <end position="317"/>
    </location>
</feature>
<dbReference type="GO" id="GO:0003954">
    <property type="term" value="F:NADH dehydrogenase activity"/>
    <property type="evidence" value="ECO:0007669"/>
    <property type="project" value="TreeGrafter"/>
</dbReference>
<evidence type="ECO:0000256" key="12">
    <source>
        <dbReference type="ARBA" id="ARBA00023075"/>
    </source>
</evidence>
<feature type="transmembrane region" description="Helical" evidence="16">
    <location>
        <begin position="238"/>
        <end position="257"/>
    </location>
</feature>
<sequence length="573" mass="63087">MFSRSYPLLSSLFLYSLSFMLFPISLSLLSTETTLILDWIIALPSLPITMTLIMDPHGTLLSSVVLFISANVMVFAHSYMAGDPFVNRFIQLVLLFVASMNFLIFIPNLITLLLGWDGLGLVSFLLVIYYQSAKSLGAGMITALTNRIGDVLILVSIAWAMNLGYWNLMFLNQFSFSFSMAMALMVAAMTKSAQMPFSSWLPAAMAAPTPVSALVHSSTLVTAGVFLLFRFYPSLSLYPAFNKALLIVATLTCLMAGMSANTECDMKKIIALSTLSQLGVMMVSIGLGVPLLAFFHLITHALFKALLFLCAGTLIHLHHHSQDLRFMGNLPSQMPSISAAMMVSNLALCGTPFLAGFYSKDAILEFAIAAPTSLVTILLFFFATGLTVSYTIRFLVTVVWGPVNVSPLHPLNDKDIYCTLPTFVLASFSIFGGSALNWLILTPTAEPILPPYLKYLTISVCLLGLYFGYMMSFYLTGQQAFLFQHPILNYASCMMWFLSPISTQKILPGPYWLAHQFQKNLDHGWEEMFGGQGILNLTSTSSKSTISPHQSMVTTHLTLSTLLIPIALFMFFS</sequence>
<evidence type="ECO:0000313" key="20">
    <source>
        <dbReference type="EMBL" id="WZB40427.1"/>
    </source>
</evidence>
<feature type="transmembrane region" description="Helical" evidence="16">
    <location>
        <begin position="337"/>
        <end position="358"/>
    </location>
</feature>
<dbReference type="EMBL" id="OR935907">
    <property type="protein sequence ID" value="WZB40427.1"/>
    <property type="molecule type" value="Genomic_DNA"/>
</dbReference>
<feature type="transmembrane region" description="Helical" evidence="16">
    <location>
        <begin position="211"/>
        <end position="232"/>
    </location>
</feature>
<evidence type="ECO:0000256" key="14">
    <source>
        <dbReference type="ARBA" id="ARBA00023136"/>
    </source>
</evidence>
<keyword evidence="14 16" id="KW-0472">Membrane</keyword>
<evidence type="ECO:0000256" key="9">
    <source>
        <dbReference type="ARBA" id="ARBA00022982"/>
    </source>
</evidence>
<dbReference type="InterPro" id="IPR001516">
    <property type="entry name" value="Proton_antipo_N"/>
</dbReference>
<comment type="similarity">
    <text evidence="16">Belongs to the complex I subunit 5 family.</text>
</comment>
<feature type="domain" description="NADH:quinone oxidoreductase/Mrp antiporter transmembrane" evidence="17">
    <location>
        <begin position="108"/>
        <end position="387"/>
    </location>
</feature>
<feature type="transmembrane region" description="Helical" evidence="16">
    <location>
        <begin position="12"/>
        <end position="29"/>
    </location>
</feature>
<geneLocation type="mitochondrion" evidence="20"/>
<evidence type="ECO:0000256" key="10">
    <source>
        <dbReference type="ARBA" id="ARBA00022989"/>
    </source>
</evidence>
<dbReference type="Pfam" id="PF00662">
    <property type="entry name" value="Proton_antipo_N"/>
    <property type="match status" value="1"/>
</dbReference>
<keyword evidence="11 16" id="KW-0520">NAD</keyword>
<evidence type="ECO:0000259" key="17">
    <source>
        <dbReference type="Pfam" id="PF00361"/>
    </source>
</evidence>
<feature type="transmembrane region" description="Helical" evidence="16">
    <location>
        <begin position="89"/>
        <end position="106"/>
    </location>
</feature>
<comment type="catalytic activity">
    <reaction evidence="15 16">
        <text>a ubiquinone + NADH + 5 H(+)(in) = a ubiquinol + NAD(+) + 4 H(+)(out)</text>
        <dbReference type="Rhea" id="RHEA:29091"/>
        <dbReference type="Rhea" id="RHEA-COMP:9565"/>
        <dbReference type="Rhea" id="RHEA-COMP:9566"/>
        <dbReference type="ChEBI" id="CHEBI:15378"/>
        <dbReference type="ChEBI" id="CHEBI:16389"/>
        <dbReference type="ChEBI" id="CHEBI:17976"/>
        <dbReference type="ChEBI" id="CHEBI:57540"/>
        <dbReference type="ChEBI" id="CHEBI:57945"/>
        <dbReference type="EC" id="7.1.1.2"/>
    </reaction>
</comment>
<dbReference type="InterPro" id="IPR001750">
    <property type="entry name" value="ND/Mrp_TM"/>
</dbReference>
<evidence type="ECO:0000256" key="1">
    <source>
        <dbReference type="ARBA" id="ARBA00004448"/>
    </source>
</evidence>
<dbReference type="Pfam" id="PF06455">
    <property type="entry name" value="NADH5_C"/>
    <property type="match status" value="1"/>
</dbReference>
<feature type="transmembrane region" description="Helical" evidence="16">
    <location>
        <begin position="174"/>
        <end position="190"/>
    </location>
</feature>
<dbReference type="Pfam" id="PF00361">
    <property type="entry name" value="Proton_antipo_M"/>
    <property type="match status" value="1"/>
</dbReference>
<keyword evidence="4 16" id="KW-0813">Transport</keyword>
<dbReference type="GO" id="GO:0042773">
    <property type="term" value="P:ATP synthesis coupled electron transport"/>
    <property type="evidence" value="ECO:0007669"/>
    <property type="project" value="InterPro"/>
</dbReference>
<evidence type="ECO:0000256" key="5">
    <source>
        <dbReference type="ARBA" id="ARBA00022660"/>
    </source>
</evidence>
<dbReference type="InterPro" id="IPR010934">
    <property type="entry name" value="NADH_DH_su5_C"/>
</dbReference>
<keyword evidence="8" id="KW-1278">Translocase</keyword>
<gene>
    <name evidence="20" type="primary">nad5</name>
</gene>
<proteinExistence type="inferred from homology"/>
<feature type="transmembrane region" description="Helical" evidence="16">
    <location>
        <begin position="553"/>
        <end position="572"/>
    </location>
</feature>